<feature type="transmembrane region" description="Helical" evidence="2">
    <location>
        <begin position="6"/>
        <end position="23"/>
    </location>
</feature>
<evidence type="ECO:0000256" key="1">
    <source>
        <dbReference type="SAM" id="MobiDB-lite"/>
    </source>
</evidence>
<feature type="compositionally biased region" description="Basic residues" evidence="1">
    <location>
        <begin position="112"/>
        <end position="130"/>
    </location>
</feature>
<dbReference type="Pfam" id="PF11977">
    <property type="entry name" value="RNase_Zc3h12a"/>
    <property type="match status" value="1"/>
</dbReference>
<dbReference type="InterPro" id="IPR021869">
    <property type="entry name" value="RNase_Zc3h12_NYN"/>
</dbReference>
<evidence type="ECO:0000313" key="5">
    <source>
        <dbReference type="Proteomes" id="UP000732193"/>
    </source>
</evidence>
<keyword evidence="2" id="KW-0472">Membrane</keyword>
<keyword evidence="2" id="KW-0812">Transmembrane</keyword>
<feature type="domain" description="RNase NYN" evidence="3">
    <location>
        <begin position="140"/>
        <end position="242"/>
    </location>
</feature>
<feature type="region of interest" description="Disordered" evidence="1">
    <location>
        <begin position="80"/>
        <end position="130"/>
    </location>
</feature>
<gene>
    <name evidence="4" type="ORF">JQV55_10450</name>
</gene>
<feature type="compositionally biased region" description="Polar residues" evidence="1">
    <location>
        <begin position="84"/>
        <end position="96"/>
    </location>
</feature>
<dbReference type="RefSeq" id="WP_138058591.1">
    <property type="nucleotide sequence ID" value="NZ_JAFBRH010000002.1"/>
</dbReference>
<keyword evidence="2" id="KW-1133">Transmembrane helix</keyword>
<organism evidence="4 5">
    <name type="scientific">Sulfitobacter geojensis</name>
    <dbReference type="NCBI Taxonomy" id="1342299"/>
    <lineage>
        <taxon>Bacteria</taxon>
        <taxon>Pseudomonadati</taxon>
        <taxon>Pseudomonadota</taxon>
        <taxon>Alphaproteobacteria</taxon>
        <taxon>Rhodobacterales</taxon>
        <taxon>Roseobacteraceae</taxon>
        <taxon>Sulfitobacter</taxon>
    </lineage>
</organism>
<sequence>MTPIEILTPIVLVLAFIGYAFCLSRLMWVTLGVTAAIGAYFARTYPFEGENLFYWGVLGGVVFTAWLAAMVLRRTEAGGLPAQQKKNAQKSTGQRKGQQKKNAQKSTVQRKGQQKHRPTPKQRVAARRKQPVTPIGDVPSVVIDGTNVMYWDGQADLHTLRVVVDKLQSKNLSPHVFLDASSRHHLGDKSLDQYSFAAALGLAPNQVTVCPAQTEADAFLLRFAKENNIPVVSNDRFGDRASLAKGLKLVKGVIAGGKPVLQGL</sequence>
<protein>
    <recommendedName>
        <fullName evidence="3">RNase NYN domain-containing protein</fullName>
    </recommendedName>
</protein>
<proteinExistence type="predicted"/>
<evidence type="ECO:0000256" key="2">
    <source>
        <dbReference type="SAM" id="Phobius"/>
    </source>
</evidence>
<feature type="transmembrane region" description="Helical" evidence="2">
    <location>
        <begin position="52"/>
        <end position="72"/>
    </location>
</feature>
<dbReference type="Proteomes" id="UP000732193">
    <property type="component" value="Unassembled WGS sequence"/>
</dbReference>
<accession>A0AAE3B6F8</accession>
<dbReference type="AlphaFoldDB" id="A0AAE3B6F8"/>
<comment type="caution">
    <text evidence="4">The sequence shown here is derived from an EMBL/GenBank/DDBJ whole genome shotgun (WGS) entry which is preliminary data.</text>
</comment>
<dbReference type="Gene3D" id="3.40.50.11980">
    <property type="match status" value="1"/>
</dbReference>
<evidence type="ECO:0000259" key="3">
    <source>
        <dbReference type="Pfam" id="PF11977"/>
    </source>
</evidence>
<name>A0AAE3B6F8_9RHOB</name>
<reference evidence="4 5" key="1">
    <citation type="submission" date="2021-01" db="EMBL/GenBank/DDBJ databases">
        <title>Diatom-associated Roseobacters Show Island Model of Population Structure.</title>
        <authorList>
            <person name="Qu L."/>
            <person name="Feng X."/>
            <person name="Chen Y."/>
            <person name="Li L."/>
            <person name="Wang X."/>
            <person name="Hu Z."/>
            <person name="Wang H."/>
            <person name="Luo H."/>
        </authorList>
    </citation>
    <scope>NUCLEOTIDE SEQUENCE [LARGE SCALE GENOMIC DNA]</scope>
    <source>
        <strain evidence="4 5">TR60-84</strain>
    </source>
</reference>
<keyword evidence="5" id="KW-1185">Reference proteome</keyword>
<evidence type="ECO:0000313" key="4">
    <source>
        <dbReference type="EMBL" id="MBM1713984.1"/>
    </source>
</evidence>
<dbReference type="EMBL" id="JAFBRM010000002">
    <property type="protein sequence ID" value="MBM1713984.1"/>
    <property type="molecule type" value="Genomic_DNA"/>
</dbReference>